<reference evidence="1 2" key="1">
    <citation type="submission" date="2018-06" db="EMBL/GenBank/DDBJ databases">
        <authorList>
            <consortium name="Pathogen Informatics"/>
            <person name="Doyle S."/>
        </authorList>
    </citation>
    <scope>NUCLEOTIDE SEQUENCE [LARGE SCALE GENOMIC DNA]</scope>
    <source>
        <strain evidence="1 2">NCTC5047</strain>
    </source>
</reference>
<sequence length="69" mass="7325">MITAYWVPMASVVPTAVKTCVTTSKSDASYVVVAALGELAKRGEIDKKVVADAIAKFDIDAEKVNPRLA</sequence>
<accession>A0A377XMG0</accession>
<dbReference type="Gene3D" id="3.40.50.920">
    <property type="match status" value="1"/>
</dbReference>
<name>A0A377XMG0_KLEPN</name>
<dbReference type="GO" id="GO:0004739">
    <property type="term" value="F:pyruvate dehydrogenase (acetyl-transferring) activity"/>
    <property type="evidence" value="ECO:0007669"/>
    <property type="project" value="UniProtKB-EC"/>
</dbReference>
<keyword evidence="1" id="KW-0670">Pyruvate</keyword>
<dbReference type="EC" id="1.2.4.1" evidence="1"/>
<protein>
    <submittedName>
        <fullName evidence="1">Pyruvate dehydrogenase E1 component</fullName>
        <ecNumber evidence="1">1.2.4.1</ecNumber>
    </submittedName>
</protein>
<dbReference type="AlphaFoldDB" id="A0A377XMG0"/>
<dbReference type="InterPro" id="IPR009014">
    <property type="entry name" value="Transketo_C/PFOR_II"/>
</dbReference>
<organism evidence="1 2">
    <name type="scientific">Klebsiella pneumoniae</name>
    <dbReference type="NCBI Taxonomy" id="573"/>
    <lineage>
        <taxon>Bacteria</taxon>
        <taxon>Pseudomonadati</taxon>
        <taxon>Pseudomonadota</taxon>
        <taxon>Gammaproteobacteria</taxon>
        <taxon>Enterobacterales</taxon>
        <taxon>Enterobacteriaceae</taxon>
        <taxon>Klebsiella/Raoultella group</taxon>
        <taxon>Klebsiella</taxon>
        <taxon>Klebsiella pneumoniae complex</taxon>
    </lineage>
</organism>
<evidence type="ECO:0000313" key="1">
    <source>
        <dbReference type="EMBL" id="STT84070.1"/>
    </source>
</evidence>
<gene>
    <name evidence="1" type="primary">aceE_4</name>
    <name evidence="1" type="ORF">NCTC5047_05101</name>
</gene>
<evidence type="ECO:0000313" key="2">
    <source>
        <dbReference type="Proteomes" id="UP000254340"/>
    </source>
</evidence>
<dbReference type="EMBL" id="UGLH01000006">
    <property type="protein sequence ID" value="STT84070.1"/>
    <property type="molecule type" value="Genomic_DNA"/>
</dbReference>
<dbReference type="Proteomes" id="UP000254340">
    <property type="component" value="Unassembled WGS sequence"/>
</dbReference>
<proteinExistence type="predicted"/>
<dbReference type="SUPFAM" id="SSF52922">
    <property type="entry name" value="TK C-terminal domain-like"/>
    <property type="match status" value="1"/>
</dbReference>
<keyword evidence="1" id="KW-0560">Oxidoreductase</keyword>